<dbReference type="AlphaFoldDB" id="A0AA38L2Z3"/>
<feature type="compositionally biased region" description="Acidic residues" evidence="1">
    <location>
        <begin position="391"/>
        <end position="415"/>
    </location>
</feature>
<evidence type="ECO:0008006" key="4">
    <source>
        <dbReference type="Google" id="ProtNLM"/>
    </source>
</evidence>
<dbReference type="Proteomes" id="UP001163798">
    <property type="component" value="Unassembled WGS sequence"/>
</dbReference>
<feature type="region of interest" description="Disordered" evidence="1">
    <location>
        <begin position="391"/>
        <end position="416"/>
    </location>
</feature>
<sequence length="437" mass="49306">MDGHSSHFTPEVIEFVMQFSIRIVGYLPHCTHALQGLDVICFGKFKVELKNAVTDFEQTHKHAVNKSDFTGVFGMAFMNSFSESTVKAAFSATGIHPYNPSAITPEQMKPVEAVSIQGSFALTQTSPVRAIMKSFRTYRPTDFDLSPSHQQTPTTSSSNFTLDRMRITAATSSGSFLVSKSPYNSQTPFPRLLDQTIVNLPRPNWSLTRISADPDQYNGKEAMGHAIGKLTLNLKNDKDHHGVFCENQEIFAAQTVIQDMTLAKMSCVVYKQEEEKKSRKSTFALPDLVYGRIWTDEAIAQAMRDHRDNEARKKAEKDLGAKKRETKRSLKAGIERRWKEIKETHRNELEVHKECCKKLREDGMRVKDLPPKPKHISRKDLTSQILEEIEGEAVVSEGDDEMDEESNSSDSDDSDSMSLCNIFPLAQGLYFCDICFL</sequence>
<feature type="region of interest" description="Disordered" evidence="1">
    <location>
        <begin position="305"/>
        <end position="326"/>
    </location>
</feature>
<feature type="compositionally biased region" description="Basic and acidic residues" evidence="1">
    <location>
        <begin position="305"/>
        <end position="323"/>
    </location>
</feature>
<protein>
    <recommendedName>
        <fullName evidence="4">DDE-1 domain-containing protein</fullName>
    </recommendedName>
</protein>
<dbReference type="EMBL" id="MU793654">
    <property type="protein sequence ID" value="KAJ3780790.1"/>
    <property type="molecule type" value="Genomic_DNA"/>
</dbReference>
<proteinExistence type="predicted"/>
<evidence type="ECO:0000313" key="2">
    <source>
        <dbReference type="EMBL" id="KAJ3780790.1"/>
    </source>
</evidence>
<name>A0AA38L2Z3_9AGAR</name>
<gene>
    <name evidence="2" type="ORF">GGU10DRAFT_380223</name>
</gene>
<organism evidence="2 3">
    <name type="scientific">Lentinula aff. detonsa</name>
    <dbReference type="NCBI Taxonomy" id="2804958"/>
    <lineage>
        <taxon>Eukaryota</taxon>
        <taxon>Fungi</taxon>
        <taxon>Dikarya</taxon>
        <taxon>Basidiomycota</taxon>
        <taxon>Agaricomycotina</taxon>
        <taxon>Agaricomycetes</taxon>
        <taxon>Agaricomycetidae</taxon>
        <taxon>Agaricales</taxon>
        <taxon>Marasmiineae</taxon>
        <taxon>Omphalotaceae</taxon>
        <taxon>Lentinula</taxon>
    </lineage>
</organism>
<keyword evidence="3" id="KW-1185">Reference proteome</keyword>
<evidence type="ECO:0000313" key="3">
    <source>
        <dbReference type="Proteomes" id="UP001163798"/>
    </source>
</evidence>
<comment type="caution">
    <text evidence="2">The sequence shown here is derived from an EMBL/GenBank/DDBJ whole genome shotgun (WGS) entry which is preliminary data.</text>
</comment>
<accession>A0AA38L2Z3</accession>
<reference evidence="2" key="1">
    <citation type="submission" date="2022-08" db="EMBL/GenBank/DDBJ databases">
        <authorList>
            <consortium name="DOE Joint Genome Institute"/>
            <person name="Min B."/>
            <person name="Riley R."/>
            <person name="Sierra-Patev S."/>
            <person name="Naranjo-Ortiz M."/>
            <person name="Looney B."/>
            <person name="Konkel Z."/>
            <person name="Slot J.C."/>
            <person name="Sakamoto Y."/>
            <person name="Steenwyk J.L."/>
            <person name="Rokas A."/>
            <person name="Carro J."/>
            <person name="Camarero S."/>
            <person name="Ferreira P."/>
            <person name="Molpeceres G."/>
            <person name="Ruiz-Duenas F.J."/>
            <person name="Serrano A."/>
            <person name="Henrissat B."/>
            <person name="Drula E."/>
            <person name="Hughes K.W."/>
            <person name="Mata J.L."/>
            <person name="Ishikawa N.K."/>
            <person name="Vargas-Isla R."/>
            <person name="Ushijima S."/>
            <person name="Smith C.A."/>
            <person name="Ahrendt S."/>
            <person name="Andreopoulos W."/>
            <person name="He G."/>
            <person name="Labutti K."/>
            <person name="Lipzen A."/>
            <person name="Ng V."/>
            <person name="Sandor L."/>
            <person name="Barry K."/>
            <person name="Martinez A.T."/>
            <person name="Xiao Y."/>
            <person name="Gibbons J.G."/>
            <person name="Terashima K."/>
            <person name="Hibbett D.S."/>
            <person name="Grigoriev I.V."/>
        </authorList>
    </citation>
    <scope>NUCLEOTIDE SEQUENCE</scope>
    <source>
        <strain evidence="2">TFB10291</strain>
    </source>
</reference>
<evidence type="ECO:0000256" key="1">
    <source>
        <dbReference type="SAM" id="MobiDB-lite"/>
    </source>
</evidence>